<evidence type="ECO:0000256" key="4">
    <source>
        <dbReference type="ARBA" id="ARBA00023211"/>
    </source>
</evidence>
<proteinExistence type="inferred from homology"/>
<dbReference type="InterPro" id="IPR006035">
    <property type="entry name" value="Ureohydrolase"/>
</dbReference>
<organism evidence="6 7">
    <name type="scientific">Jeotgalicoccus meleagridis</name>
    <dbReference type="NCBI Taxonomy" id="2759181"/>
    <lineage>
        <taxon>Bacteria</taxon>
        <taxon>Bacillati</taxon>
        <taxon>Bacillota</taxon>
        <taxon>Bacilli</taxon>
        <taxon>Bacillales</taxon>
        <taxon>Staphylococcaceae</taxon>
        <taxon>Jeotgalicoccus</taxon>
    </lineage>
</organism>
<keyword evidence="4" id="KW-0464">Manganese</keyword>
<dbReference type="Gene3D" id="3.40.800.10">
    <property type="entry name" value="Ureohydrolase domain"/>
    <property type="match status" value="1"/>
</dbReference>
<accession>A0A6V7RP84</accession>
<dbReference type="PANTHER" id="PTHR11358">
    <property type="entry name" value="ARGINASE/AGMATINASE"/>
    <property type="match status" value="1"/>
</dbReference>
<evidence type="ECO:0000256" key="3">
    <source>
        <dbReference type="ARBA" id="ARBA00022808"/>
    </source>
</evidence>
<comment type="similarity">
    <text evidence="5">Belongs to the arginase family.</text>
</comment>
<reference evidence="6 7" key="1">
    <citation type="submission" date="2020-07" db="EMBL/GenBank/DDBJ databases">
        <authorList>
            <person name="Criscuolo A."/>
        </authorList>
    </citation>
    <scope>NUCLEOTIDE SEQUENCE [LARGE SCALE GENOMIC DNA]</scope>
    <source>
        <strain evidence="6">CIP111649</strain>
    </source>
</reference>
<dbReference type="Pfam" id="PF00491">
    <property type="entry name" value="Arginase"/>
    <property type="match status" value="1"/>
</dbReference>
<dbReference type="CDD" id="cd09988">
    <property type="entry name" value="Formimidoylglutamase"/>
    <property type="match status" value="1"/>
</dbReference>
<evidence type="ECO:0000256" key="5">
    <source>
        <dbReference type="PROSITE-ProRule" id="PRU00742"/>
    </source>
</evidence>
<dbReference type="GO" id="GO:0006547">
    <property type="term" value="P:L-histidine metabolic process"/>
    <property type="evidence" value="ECO:0007669"/>
    <property type="project" value="UniProtKB-KW"/>
</dbReference>
<protein>
    <submittedName>
        <fullName evidence="6">Formimidoylglutamase</fullName>
    </submittedName>
</protein>
<evidence type="ECO:0000256" key="1">
    <source>
        <dbReference type="ARBA" id="ARBA00022723"/>
    </source>
</evidence>
<dbReference type="GO" id="GO:0008783">
    <property type="term" value="F:agmatinase activity"/>
    <property type="evidence" value="ECO:0007669"/>
    <property type="project" value="TreeGrafter"/>
</dbReference>
<dbReference type="PANTHER" id="PTHR11358:SF35">
    <property type="entry name" value="FORMIMIDOYLGLUTAMASE"/>
    <property type="match status" value="1"/>
</dbReference>
<dbReference type="SUPFAM" id="SSF52768">
    <property type="entry name" value="Arginase/deacetylase"/>
    <property type="match status" value="1"/>
</dbReference>
<dbReference type="Proteomes" id="UP000589351">
    <property type="component" value="Unassembled WGS sequence"/>
</dbReference>
<keyword evidence="3" id="KW-0369">Histidine metabolism</keyword>
<dbReference type="PROSITE" id="PS51409">
    <property type="entry name" value="ARGINASE_2"/>
    <property type="match status" value="1"/>
</dbReference>
<dbReference type="GO" id="GO:0046872">
    <property type="term" value="F:metal ion binding"/>
    <property type="evidence" value="ECO:0007669"/>
    <property type="project" value="UniProtKB-KW"/>
</dbReference>
<evidence type="ECO:0000313" key="6">
    <source>
        <dbReference type="EMBL" id="CAD2079612.1"/>
    </source>
</evidence>
<name>A0A6V7RP84_9STAP</name>
<gene>
    <name evidence="6" type="primary">hutG_2</name>
    <name evidence="6" type="ORF">JEODO184_01719</name>
</gene>
<comment type="caution">
    <text evidence="6">The sequence shown here is derived from an EMBL/GenBank/DDBJ whole genome shotgun (WGS) entry which is preliminary data.</text>
</comment>
<evidence type="ECO:0000256" key="2">
    <source>
        <dbReference type="ARBA" id="ARBA00022801"/>
    </source>
</evidence>
<sequence length="296" mass="32965">MKKIEKYDYQGRVDNESIKERFHQVVKDYNDEKNVPVIVGFSSEEGVRRNKGRLGASKGPFKVREKLASYAYDSDIYDSGTVIGDADLKESQSALGQILEPIYLNGATPIIIGGGHETFYGHYLGARTAFKGNIALLNFDAHFDLRDERPSSGTMFHQILSEDKDADYFVLGIQPQGNTKTLFETADHFGVKYYTIDQVREASVIEEVYQKLKSYDSVIMTLCMDSVLEASAPGVSAPSPNGYTPEEIHRLVKTFATLENLRSFDISEVSPPLDIGDRTSALAASIIHKFLSVIKE</sequence>
<evidence type="ECO:0000313" key="7">
    <source>
        <dbReference type="Proteomes" id="UP000589351"/>
    </source>
</evidence>
<dbReference type="EMBL" id="CAJEWD010000008">
    <property type="protein sequence ID" value="CAD2079612.1"/>
    <property type="molecule type" value="Genomic_DNA"/>
</dbReference>
<keyword evidence="1" id="KW-0479">Metal-binding</keyword>
<dbReference type="GO" id="GO:0033389">
    <property type="term" value="P:putrescine biosynthetic process from arginine, via agmatine"/>
    <property type="evidence" value="ECO:0007669"/>
    <property type="project" value="TreeGrafter"/>
</dbReference>
<keyword evidence="2" id="KW-0378">Hydrolase</keyword>
<keyword evidence="7" id="KW-1185">Reference proteome</keyword>
<dbReference type="RefSeq" id="WP_185126218.1">
    <property type="nucleotide sequence ID" value="NZ_CAJEWD010000008.1"/>
</dbReference>
<dbReference type="AlphaFoldDB" id="A0A6V7RP84"/>
<dbReference type="InterPro" id="IPR023696">
    <property type="entry name" value="Ureohydrolase_dom_sf"/>
</dbReference>